<dbReference type="AlphaFoldDB" id="A0A9X0AJ41"/>
<feature type="region of interest" description="Disordered" evidence="1">
    <location>
        <begin position="297"/>
        <end position="325"/>
    </location>
</feature>
<accession>A0A9X0AJ41</accession>
<comment type="caution">
    <text evidence="2">The sequence shown here is derived from an EMBL/GenBank/DDBJ whole genome shotgun (WGS) entry which is preliminary data.</text>
</comment>
<dbReference type="EMBL" id="JAPEIS010000008">
    <property type="protein sequence ID" value="KAJ8063741.1"/>
    <property type="molecule type" value="Genomic_DNA"/>
</dbReference>
<evidence type="ECO:0000256" key="1">
    <source>
        <dbReference type="SAM" id="MobiDB-lite"/>
    </source>
</evidence>
<proteinExistence type="predicted"/>
<dbReference type="Proteomes" id="UP001152300">
    <property type="component" value="Unassembled WGS sequence"/>
</dbReference>
<dbReference type="OrthoDB" id="4760831at2759"/>
<protein>
    <submittedName>
        <fullName evidence="2">Uncharacterized protein</fullName>
    </submittedName>
</protein>
<feature type="region of interest" description="Disordered" evidence="1">
    <location>
        <begin position="511"/>
        <end position="546"/>
    </location>
</feature>
<organism evidence="2 3">
    <name type="scientific">Sclerotinia nivalis</name>
    <dbReference type="NCBI Taxonomy" id="352851"/>
    <lineage>
        <taxon>Eukaryota</taxon>
        <taxon>Fungi</taxon>
        <taxon>Dikarya</taxon>
        <taxon>Ascomycota</taxon>
        <taxon>Pezizomycotina</taxon>
        <taxon>Leotiomycetes</taxon>
        <taxon>Helotiales</taxon>
        <taxon>Sclerotiniaceae</taxon>
        <taxon>Sclerotinia</taxon>
    </lineage>
</organism>
<evidence type="ECO:0000313" key="2">
    <source>
        <dbReference type="EMBL" id="KAJ8063741.1"/>
    </source>
</evidence>
<gene>
    <name evidence="2" type="ORF">OCU04_007604</name>
</gene>
<reference evidence="2" key="1">
    <citation type="submission" date="2022-11" db="EMBL/GenBank/DDBJ databases">
        <title>Genome Resource of Sclerotinia nivalis Strain SnTB1, a Plant Pathogen Isolated from American Ginseng.</title>
        <authorList>
            <person name="Fan S."/>
        </authorList>
    </citation>
    <scope>NUCLEOTIDE SEQUENCE</scope>
    <source>
        <strain evidence="2">SnTB1</strain>
    </source>
</reference>
<keyword evidence="3" id="KW-1185">Reference proteome</keyword>
<feature type="compositionally biased region" description="Low complexity" evidence="1">
    <location>
        <begin position="300"/>
        <end position="313"/>
    </location>
</feature>
<sequence>MDHTEVNDGDGVTSTTGLCGKCAPSFQPCDLSQLHYHITLQDFGEKLQKAANAAYPNDEQIKYTRVYALLLLWEDEDPQLPVSIEVHELGVVLASIYNFELEIWCIPSTGSHKRLNQKILDFVEVGGDSKEDLKIVYYGGHGMLAQNRQSCWASRSNSRDPSYNMVKWSGIQNSLEEAQSDVLLLLDCCSSGTANTGDGYGTTELIAACGFNDVANGVGPHSFTHALTTELRLLSSHPKFTAAVLYNRVLCRIQNWMPAGRELQKAPLHIVLTQNIALPSSIQLSVKPRSIVPTISPIQSTGTASSASLSTNAMADSGERSSPSSISSLLSTEQQFPRILLSVRLKEDLSSDLSADLFADWLRMMPIVANSVAIEAGFGSFSTLILVAIPTPMWVCLERHAAISLVGITREKLGINERPITNSLKRKSIENNSYSPLKAKPQRPARPESFENIHQAPEIGHWEIGEEKSLTHGKDNVRFTVCQKMSAEREELIQDVEMFCRKVESVTGTGKNMHGNWGSQVKDGETQNTKRLSHGRNRTSTAPLLPLGMSRTKKDLMNHLKMDAETFTLMDKEADRIYKWLTSEKRHLKNYIRKSAPYDWNDFLETSKDQAMKAIAKSGSERTAYYWNLGEPLADSPNWIAKWFLCRRFPYRDQRNPYQLGVYGFVKQPESWV</sequence>
<evidence type="ECO:0000313" key="3">
    <source>
        <dbReference type="Proteomes" id="UP001152300"/>
    </source>
</evidence>
<name>A0A9X0AJ41_9HELO</name>